<sequence length="166" mass="18597">MMIERFNAPQQCGGRESQGEMQTEKGGIKAGPQPPYFSPVNNEHVDLVFSRPAKRRAVGMATIETELVLERGEVETQQTWQLPARHARTSHRAAVWLHSSSAQEGAAAAAGLHLHSVLLCFATDDATDDGLSLLLLQVEGRRHQLVRWHLRIPWNQGQQPTERFRC</sequence>
<comment type="caution">
    <text evidence="2">The sequence shown here is derived from an EMBL/GenBank/DDBJ whole genome shotgun (WGS) entry which is preliminary data.</text>
</comment>
<reference evidence="2 3" key="1">
    <citation type="journal article" date="2015" name="Genome Biol. Evol.">
        <title>Comparative Genomics of a Bacterivorous Green Alga Reveals Evolutionary Causalities and Consequences of Phago-Mixotrophic Mode of Nutrition.</title>
        <authorList>
            <person name="Burns J.A."/>
            <person name="Paasch A."/>
            <person name="Narechania A."/>
            <person name="Kim E."/>
        </authorList>
    </citation>
    <scope>NUCLEOTIDE SEQUENCE [LARGE SCALE GENOMIC DNA]</scope>
    <source>
        <strain evidence="2 3">PLY_AMNH</strain>
    </source>
</reference>
<dbReference type="Proteomes" id="UP001190700">
    <property type="component" value="Unassembled WGS sequence"/>
</dbReference>
<dbReference type="EMBL" id="LGRX02003828">
    <property type="protein sequence ID" value="KAK3281463.1"/>
    <property type="molecule type" value="Genomic_DNA"/>
</dbReference>
<protein>
    <submittedName>
        <fullName evidence="2">Uncharacterized protein</fullName>
    </submittedName>
</protein>
<organism evidence="2 3">
    <name type="scientific">Cymbomonas tetramitiformis</name>
    <dbReference type="NCBI Taxonomy" id="36881"/>
    <lineage>
        <taxon>Eukaryota</taxon>
        <taxon>Viridiplantae</taxon>
        <taxon>Chlorophyta</taxon>
        <taxon>Pyramimonadophyceae</taxon>
        <taxon>Pyramimonadales</taxon>
        <taxon>Pyramimonadaceae</taxon>
        <taxon>Cymbomonas</taxon>
    </lineage>
</organism>
<evidence type="ECO:0000313" key="3">
    <source>
        <dbReference type="Proteomes" id="UP001190700"/>
    </source>
</evidence>
<dbReference type="AlphaFoldDB" id="A0AAE0LDP6"/>
<keyword evidence="3" id="KW-1185">Reference proteome</keyword>
<accession>A0AAE0LDP6</accession>
<feature type="region of interest" description="Disordered" evidence="1">
    <location>
        <begin position="1"/>
        <end position="27"/>
    </location>
</feature>
<gene>
    <name evidence="2" type="ORF">CYMTET_10746</name>
</gene>
<evidence type="ECO:0000313" key="2">
    <source>
        <dbReference type="EMBL" id="KAK3281463.1"/>
    </source>
</evidence>
<proteinExistence type="predicted"/>
<name>A0AAE0LDP6_9CHLO</name>
<evidence type="ECO:0000256" key="1">
    <source>
        <dbReference type="SAM" id="MobiDB-lite"/>
    </source>
</evidence>